<keyword evidence="7" id="KW-0732">Signal</keyword>
<comment type="subcellular location">
    <subcellularLocation>
        <location evidence="1">Cytoplasmic vesicle</location>
        <location evidence="1">Secretory vesicle lumen</location>
    </subcellularLocation>
    <subcellularLocation>
        <location evidence="2">Secreted</location>
    </subcellularLocation>
</comment>
<evidence type="ECO:0000256" key="7">
    <source>
        <dbReference type="ARBA" id="ARBA00022729"/>
    </source>
</evidence>
<evidence type="ECO:0000313" key="11">
    <source>
        <dbReference type="EMBL" id="KAK2819268.1"/>
    </source>
</evidence>
<evidence type="ECO:0000313" key="12">
    <source>
        <dbReference type="Proteomes" id="UP001187415"/>
    </source>
</evidence>
<organism evidence="11 12">
    <name type="scientific">Channa striata</name>
    <name type="common">Snakehead murrel</name>
    <name type="synonym">Ophicephalus striatus</name>
    <dbReference type="NCBI Taxonomy" id="64152"/>
    <lineage>
        <taxon>Eukaryota</taxon>
        <taxon>Metazoa</taxon>
        <taxon>Chordata</taxon>
        <taxon>Craniata</taxon>
        <taxon>Vertebrata</taxon>
        <taxon>Euteleostomi</taxon>
        <taxon>Actinopterygii</taxon>
        <taxon>Neopterygii</taxon>
        <taxon>Teleostei</taxon>
        <taxon>Neoteleostei</taxon>
        <taxon>Acanthomorphata</taxon>
        <taxon>Anabantaria</taxon>
        <taxon>Anabantiformes</taxon>
        <taxon>Channoidei</taxon>
        <taxon>Channidae</taxon>
        <taxon>Channa</taxon>
    </lineage>
</organism>
<gene>
    <name evidence="11" type="ORF">Q5P01_024829</name>
</gene>
<keyword evidence="9" id="KW-0968">Cytoplasmic vesicle</keyword>
<comment type="caution">
    <text evidence="11">The sequence shown here is derived from an EMBL/GenBank/DDBJ whole genome shotgun (WGS) entry which is preliminary data.</text>
</comment>
<accession>A0AA88LQG7</accession>
<dbReference type="PANTHER" id="PTHR16866:SF2">
    <property type="entry name" value="GASTRIN-RELEASING PEPTIDE"/>
    <property type="match status" value="1"/>
</dbReference>
<evidence type="ECO:0000256" key="5">
    <source>
        <dbReference type="ARBA" id="ARBA00022525"/>
    </source>
</evidence>
<name>A0AA88LQG7_CHASR</name>
<proteinExistence type="inferred from homology"/>
<evidence type="ECO:0000256" key="3">
    <source>
        <dbReference type="ARBA" id="ARBA00010012"/>
    </source>
</evidence>
<evidence type="ECO:0000256" key="4">
    <source>
        <dbReference type="ARBA" id="ARBA00016270"/>
    </source>
</evidence>
<keyword evidence="5" id="KW-0964">Secreted</keyword>
<dbReference type="GO" id="GO:0031410">
    <property type="term" value="C:cytoplasmic vesicle"/>
    <property type="evidence" value="ECO:0007669"/>
    <property type="project" value="UniProtKB-SubCell"/>
</dbReference>
<evidence type="ECO:0000256" key="9">
    <source>
        <dbReference type="ARBA" id="ARBA00023329"/>
    </source>
</evidence>
<dbReference type="GO" id="GO:0005615">
    <property type="term" value="C:extracellular space"/>
    <property type="evidence" value="ECO:0007669"/>
    <property type="project" value="TreeGrafter"/>
</dbReference>
<evidence type="ECO:0000256" key="8">
    <source>
        <dbReference type="ARBA" id="ARBA00022815"/>
    </source>
</evidence>
<feature type="region of interest" description="Disordered" evidence="10">
    <location>
        <begin position="13"/>
        <end position="44"/>
    </location>
</feature>
<evidence type="ECO:0000256" key="10">
    <source>
        <dbReference type="SAM" id="MobiDB-lite"/>
    </source>
</evidence>
<evidence type="ECO:0000256" key="6">
    <source>
        <dbReference type="ARBA" id="ARBA00022685"/>
    </source>
</evidence>
<dbReference type="EMBL" id="JAUPFM010000020">
    <property type="protein sequence ID" value="KAK2819268.1"/>
    <property type="molecule type" value="Genomic_DNA"/>
</dbReference>
<dbReference type="PROSITE" id="PS00257">
    <property type="entry name" value="BOMBESIN"/>
    <property type="match status" value="1"/>
</dbReference>
<comment type="similarity">
    <text evidence="3">Belongs to the bombesin/neuromedin-B/ranatensin family.</text>
</comment>
<dbReference type="GO" id="GO:0005184">
    <property type="term" value="F:neuropeptide hormone activity"/>
    <property type="evidence" value="ECO:0007669"/>
    <property type="project" value="TreeGrafter"/>
</dbReference>
<dbReference type="Pfam" id="PF02044">
    <property type="entry name" value="Bombesin"/>
    <property type="match status" value="1"/>
</dbReference>
<dbReference type="InterPro" id="IPR000874">
    <property type="entry name" value="Bombesin"/>
</dbReference>
<dbReference type="AlphaFoldDB" id="A0AA88LQG7"/>
<dbReference type="PANTHER" id="PTHR16866">
    <property type="entry name" value="GASTRIN-RELEASING PEPTIDE"/>
    <property type="match status" value="1"/>
</dbReference>
<evidence type="ECO:0000256" key="2">
    <source>
        <dbReference type="ARBA" id="ARBA00004613"/>
    </source>
</evidence>
<protein>
    <recommendedName>
        <fullName evidence="4">Gastrin-releasing peptide</fullName>
    </recommendedName>
</protein>
<sequence>MFPRGNHWAVGHLMGKKSSESLPDVQESDPDSDYLMPPDTAGVTDLDQYDHLMQQRNQKQRKPQAANRLLRLGSSWREETRDKYLREMSDLLPLAVQLQDSDST</sequence>
<dbReference type="GO" id="GO:0007218">
    <property type="term" value="P:neuropeptide signaling pathway"/>
    <property type="evidence" value="ECO:0007669"/>
    <property type="project" value="InterPro"/>
</dbReference>
<keyword evidence="8" id="KW-0027">Amidation</keyword>
<keyword evidence="12" id="KW-1185">Reference proteome</keyword>
<evidence type="ECO:0000256" key="1">
    <source>
        <dbReference type="ARBA" id="ARBA00004263"/>
    </source>
</evidence>
<dbReference type="Proteomes" id="UP001187415">
    <property type="component" value="Unassembled WGS sequence"/>
</dbReference>
<reference evidence="11" key="1">
    <citation type="submission" date="2023-07" db="EMBL/GenBank/DDBJ databases">
        <title>Chromosome-level Genome Assembly of Striped Snakehead (Channa striata).</title>
        <authorList>
            <person name="Liu H."/>
        </authorList>
    </citation>
    <scope>NUCLEOTIDE SEQUENCE</scope>
    <source>
        <strain evidence="11">Gz</strain>
        <tissue evidence="11">Muscle</tissue>
    </source>
</reference>
<keyword evidence="6" id="KW-0165">Cleavage on pair of basic residues</keyword>